<dbReference type="PANTHER" id="PTHR46151">
    <property type="entry name" value="NEP1-INTERACTING PROTEIN-LIKE 2"/>
    <property type="match status" value="1"/>
</dbReference>
<evidence type="ECO:0000256" key="5">
    <source>
        <dbReference type="ARBA" id="ARBA00023136"/>
    </source>
</evidence>
<feature type="domain" description="RING-type" evidence="8">
    <location>
        <begin position="169"/>
        <end position="211"/>
    </location>
</feature>
<comment type="subcellular location">
    <subcellularLocation>
        <location evidence="1">Membrane</location>
    </subcellularLocation>
</comment>
<dbReference type="Gene3D" id="3.30.40.10">
    <property type="entry name" value="Zinc/RING finger domain, C3HC4 (zinc finger)"/>
    <property type="match status" value="1"/>
</dbReference>
<evidence type="ECO:0000256" key="3">
    <source>
        <dbReference type="ARBA" id="ARBA00022771"/>
    </source>
</evidence>
<reference evidence="10" key="1">
    <citation type="submission" date="2025-08" db="UniProtKB">
        <authorList>
            <consortium name="RefSeq"/>
        </authorList>
    </citation>
    <scope>IDENTIFICATION</scope>
    <source>
        <strain evidence="10">OHB3-1</strain>
    </source>
</reference>
<dbReference type="CDD" id="cd16461">
    <property type="entry name" value="RING-H2_EL5-like"/>
    <property type="match status" value="1"/>
</dbReference>
<dbReference type="GeneID" id="111010527"/>
<keyword evidence="9" id="KW-1185">Reference proteome</keyword>
<dbReference type="InterPro" id="IPR013083">
    <property type="entry name" value="Znf_RING/FYVE/PHD"/>
</dbReference>
<keyword evidence="7" id="KW-0812">Transmembrane</keyword>
<dbReference type="PANTHER" id="PTHR46151:SF12">
    <property type="entry name" value="RING_U-BOX SUPERFAMILY PROTEIN"/>
    <property type="match status" value="1"/>
</dbReference>
<keyword evidence="4" id="KW-0862">Zinc</keyword>
<dbReference type="OrthoDB" id="8062037at2759"/>
<proteinExistence type="predicted"/>
<dbReference type="GO" id="GO:0008270">
    <property type="term" value="F:zinc ion binding"/>
    <property type="evidence" value="ECO:0007669"/>
    <property type="project" value="UniProtKB-KW"/>
</dbReference>
<keyword evidence="2" id="KW-0479">Metal-binding</keyword>
<accession>A0A6J1CCZ6</accession>
<gene>
    <name evidence="10" type="primary">LOC111010527</name>
</gene>
<dbReference type="Proteomes" id="UP000504603">
    <property type="component" value="Unplaced"/>
</dbReference>
<name>A0A6J1CCZ6_MOMCH</name>
<evidence type="ECO:0000256" key="4">
    <source>
        <dbReference type="ARBA" id="ARBA00022833"/>
    </source>
</evidence>
<evidence type="ECO:0000256" key="7">
    <source>
        <dbReference type="SAM" id="Phobius"/>
    </source>
</evidence>
<evidence type="ECO:0000313" key="10">
    <source>
        <dbReference type="RefSeq" id="XP_022139680.1"/>
    </source>
</evidence>
<evidence type="ECO:0000259" key="8">
    <source>
        <dbReference type="PROSITE" id="PS50089"/>
    </source>
</evidence>
<evidence type="ECO:0000256" key="6">
    <source>
        <dbReference type="PROSITE-ProRule" id="PRU00175"/>
    </source>
</evidence>
<dbReference type="SUPFAM" id="SSF57850">
    <property type="entry name" value="RING/U-box"/>
    <property type="match status" value="1"/>
</dbReference>
<dbReference type="PROSITE" id="PS50089">
    <property type="entry name" value="ZF_RING_2"/>
    <property type="match status" value="1"/>
</dbReference>
<sequence>MFNFVFVITSTVQQWQFVEFQEEAFDKALGFFVEAIKKIVFALFICLLVLGGALVGTVIGAFKGHGTGLGAIAGAAVALQLWDNGTADPSHSLSKEGIIERLMDGRGYINWASNFSEYMYREIADVAGDGDGDGAGEESCVEGMARESIEKLGVCEYDHSKMNNSIISCSICLEEFEDGEFGRRLPNCGHLFHVGCIDQWLYLHGSCPICRIFCS</sequence>
<keyword evidence="7" id="KW-1133">Transmembrane helix</keyword>
<protein>
    <submittedName>
        <fullName evidence="10">NEP1-interacting protein-like 2</fullName>
    </submittedName>
</protein>
<evidence type="ECO:0000313" key="9">
    <source>
        <dbReference type="Proteomes" id="UP000504603"/>
    </source>
</evidence>
<evidence type="ECO:0000256" key="1">
    <source>
        <dbReference type="ARBA" id="ARBA00004370"/>
    </source>
</evidence>
<keyword evidence="5 7" id="KW-0472">Membrane</keyword>
<dbReference type="RefSeq" id="XP_022139680.1">
    <property type="nucleotide sequence ID" value="XM_022283988.1"/>
</dbReference>
<feature type="transmembrane region" description="Helical" evidence="7">
    <location>
        <begin position="39"/>
        <end position="62"/>
    </location>
</feature>
<dbReference type="KEGG" id="mcha:111010527"/>
<dbReference type="AlphaFoldDB" id="A0A6J1CCZ6"/>
<dbReference type="InterPro" id="IPR001841">
    <property type="entry name" value="Znf_RING"/>
</dbReference>
<dbReference type="SMART" id="SM00184">
    <property type="entry name" value="RING"/>
    <property type="match status" value="1"/>
</dbReference>
<dbReference type="GO" id="GO:0016020">
    <property type="term" value="C:membrane"/>
    <property type="evidence" value="ECO:0007669"/>
    <property type="project" value="UniProtKB-SubCell"/>
</dbReference>
<keyword evidence="3 6" id="KW-0863">Zinc-finger</keyword>
<organism evidence="9 10">
    <name type="scientific">Momordica charantia</name>
    <name type="common">Bitter gourd</name>
    <name type="synonym">Balsam pear</name>
    <dbReference type="NCBI Taxonomy" id="3673"/>
    <lineage>
        <taxon>Eukaryota</taxon>
        <taxon>Viridiplantae</taxon>
        <taxon>Streptophyta</taxon>
        <taxon>Embryophyta</taxon>
        <taxon>Tracheophyta</taxon>
        <taxon>Spermatophyta</taxon>
        <taxon>Magnoliopsida</taxon>
        <taxon>eudicotyledons</taxon>
        <taxon>Gunneridae</taxon>
        <taxon>Pentapetalae</taxon>
        <taxon>rosids</taxon>
        <taxon>fabids</taxon>
        <taxon>Cucurbitales</taxon>
        <taxon>Cucurbitaceae</taxon>
        <taxon>Momordiceae</taxon>
        <taxon>Momordica</taxon>
    </lineage>
</organism>
<evidence type="ECO:0000256" key="2">
    <source>
        <dbReference type="ARBA" id="ARBA00022723"/>
    </source>
</evidence>
<dbReference type="Pfam" id="PF13639">
    <property type="entry name" value="zf-RING_2"/>
    <property type="match status" value="1"/>
</dbReference>